<protein>
    <recommendedName>
        <fullName evidence="3">Transglycosylase SLT domain-containing protein</fullName>
    </recommendedName>
</protein>
<organism evidence="4 5">
    <name type="scientific">Magnetospirillum molischianum DSM 120</name>
    <dbReference type="NCBI Taxonomy" id="1150626"/>
    <lineage>
        <taxon>Bacteria</taxon>
        <taxon>Pseudomonadati</taxon>
        <taxon>Pseudomonadota</taxon>
        <taxon>Alphaproteobacteria</taxon>
        <taxon>Rhodospirillales</taxon>
        <taxon>Rhodospirillaceae</taxon>
        <taxon>Magnetospirillum</taxon>
    </lineage>
</organism>
<evidence type="ECO:0000313" key="4">
    <source>
        <dbReference type="EMBL" id="CCG40163.1"/>
    </source>
</evidence>
<dbReference type="Proteomes" id="UP000004169">
    <property type="component" value="Unassembled WGS sequence"/>
</dbReference>
<evidence type="ECO:0000259" key="3">
    <source>
        <dbReference type="Pfam" id="PF01464"/>
    </source>
</evidence>
<dbReference type="EMBL" id="CAHP01000010">
    <property type="protein sequence ID" value="CCG40163.1"/>
    <property type="molecule type" value="Genomic_DNA"/>
</dbReference>
<dbReference type="eggNOG" id="ENOG5033UGU">
    <property type="taxonomic scope" value="Bacteria"/>
</dbReference>
<reference evidence="4 5" key="1">
    <citation type="journal article" date="2012" name="J. Bacteriol.">
        <title>Draft Genome Sequence of the Purple Photosynthetic Bacterium Phaeospirillum molischianum DSM120, a Particularly Versatile Bacterium.</title>
        <authorList>
            <person name="Duquesne K."/>
            <person name="Prima V."/>
            <person name="Ji B."/>
            <person name="Rouy Z."/>
            <person name="Medigue C."/>
            <person name="Talla E."/>
            <person name="Sturgis J.N."/>
        </authorList>
    </citation>
    <scope>NUCLEOTIDE SEQUENCE [LARGE SCALE GENOMIC DNA]</scope>
    <source>
        <strain evidence="5">DSM120</strain>
    </source>
</reference>
<feature type="compositionally biased region" description="Low complexity" evidence="2">
    <location>
        <begin position="711"/>
        <end position="723"/>
    </location>
</feature>
<comment type="caution">
    <text evidence="4">The sequence shown here is derived from an EMBL/GenBank/DDBJ whole genome shotgun (WGS) entry which is preliminary data.</text>
</comment>
<name>H8FP75_MAGML</name>
<dbReference type="InterPro" id="IPR008258">
    <property type="entry name" value="Transglycosylase_SLT_dom_1"/>
</dbReference>
<proteinExistence type="inferred from homology"/>
<evidence type="ECO:0000313" key="5">
    <source>
        <dbReference type="Proteomes" id="UP000004169"/>
    </source>
</evidence>
<feature type="region of interest" description="Disordered" evidence="2">
    <location>
        <begin position="711"/>
        <end position="739"/>
    </location>
</feature>
<dbReference type="InterPro" id="IPR023346">
    <property type="entry name" value="Lysozyme-like_dom_sf"/>
</dbReference>
<comment type="similarity">
    <text evidence="1">Belongs to the virb1 family.</text>
</comment>
<dbReference type="Gene3D" id="1.10.530.10">
    <property type="match status" value="1"/>
</dbReference>
<feature type="compositionally biased region" description="Basic and acidic residues" evidence="2">
    <location>
        <begin position="725"/>
        <end position="739"/>
    </location>
</feature>
<dbReference type="OrthoDB" id="9815002at2"/>
<dbReference type="RefSeq" id="WP_002726186.1">
    <property type="nucleotide sequence ID" value="NZ_CAHP01000010.1"/>
</dbReference>
<dbReference type="CDD" id="cd00254">
    <property type="entry name" value="LT-like"/>
    <property type="match status" value="1"/>
</dbReference>
<gene>
    <name evidence="4" type="ORF">PHAMO_180132</name>
</gene>
<dbReference type="AlphaFoldDB" id="H8FP75"/>
<dbReference type="Pfam" id="PF01464">
    <property type="entry name" value="SLT"/>
    <property type="match status" value="1"/>
</dbReference>
<sequence length="778" mass="83889">MARVPTYTQPTVEARPLGAPQLSASVPAGAFDTGGSSLVEGGQKLAAMGDQLAAHAVRMAEEDAKTSALEALTAFQTSKRNVLYRNQDAFTSLEGQAAYAAYQHLPGALEEDRVRMGSNLGAAARKLYDQASIRDLSGDLDTAARHAATERKKWREQIVLTNVNSNIEQAATNWGDPAKRQASWNAARDVVLDWAAEMRIPYDSPIVQTRLKKVDTDYVTAVVNQGATSDPMGAKTFFDEHRKYVSSESIPALSGMIDQKTKKFLVDQDADRILAITAPANGLDAITAAIHAQESGGRATSPTSIDGARGGMQIMPATFARYAQPGESIDNPTDNMAVGKRIVADLSAKTGGDPARIAVGYFSGEDNIAPPGSPNPWKKDRTDGNGKSVSSYVRDVLGHVNDPRSSRLSAQFEALKDVPVERRDEVRAHLLRADQDAERVRTAQVREAEDFASDWVLTKRLDPLALPTKVQERLGPTGVKGWVEYAASMNKRVDDPVEYDRLVTMAALDPDRFVREDPTKWNLSPASTKELIGKKGTILSGDAREAEKTANLKRFLSLSRDLLGAAGIERDTDRMNNYTALGAQRLEQFREENKKRPADNDMLAIAKDLLMPGRLRGTGWVFEDKGVLTDSNAYVPFSEIPPQDRIQVVGWISAKGKAADNTTVESLYAAWKRGDRAAADAILSGATKSAPAAAPSSPSVVSKAAAAPAPASLSGPVVPAAASHQVKDKRTGHNDRRADPLDDAVVAGARHAAAYASDLWAGKTTIGGMYLRKPREEK</sequence>
<keyword evidence="5" id="KW-1185">Reference proteome</keyword>
<feature type="region of interest" description="Disordered" evidence="2">
    <location>
        <begin position="366"/>
        <end position="385"/>
    </location>
</feature>
<feature type="domain" description="Transglycosylase SLT" evidence="3">
    <location>
        <begin position="286"/>
        <end position="379"/>
    </location>
</feature>
<accession>H8FP75</accession>
<dbReference type="STRING" id="1150626.PHAMO_180132"/>
<evidence type="ECO:0000256" key="1">
    <source>
        <dbReference type="ARBA" id="ARBA00009387"/>
    </source>
</evidence>
<dbReference type="SUPFAM" id="SSF53955">
    <property type="entry name" value="Lysozyme-like"/>
    <property type="match status" value="1"/>
</dbReference>
<evidence type="ECO:0000256" key="2">
    <source>
        <dbReference type="SAM" id="MobiDB-lite"/>
    </source>
</evidence>